<evidence type="ECO:0000256" key="10">
    <source>
        <dbReference type="ARBA" id="ARBA00047639"/>
    </source>
</evidence>
<dbReference type="PROSITE" id="PS50862">
    <property type="entry name" value="AA_TRNA_LIGASE_II"/>
    <property type="match status" value="1"/>
</dbReference>
<evidence type="ECO:0000256" key="2">
    <source>
        <dbReference type="ARBA" id="ARBA00008226"/>
    </source>
</evidence>
<dbReference type="InterPro" id="IPR006195">
    <property type="entry name" value="aa-tRNA-synth_II"/>
</dbReference>
<dbReference type="Proteomes" id="UP001164718">
    <property type="component" value="Chromosome"/>
</dbReference>
<dbReference type="PANTHER" id="PTHR43707:SF1">
    <property type="entry name" value="HISTIDINE--TRNA LIGASE, MITOCHONDRIAL-RELATED"/>
    <property type="match status" value="1"/>
</dbReference>
<evidence type="ECO:0000256" key="3">
    <source>
        <dbReference type="ARBA" id="ARBA00011738"/>
    </source>
</evidence>
<dbReference type="Gene3D" id="3.40.50.800">
    <property type="entry name" value="Anticodon-binding domain"/>
    <property type="match status" value="1"/>
</dbReference>
<feature type="binding site" evidence="12">
    <location>
        <begin position="262"/>
        <end position="263"/>
    </location>
    <ligand>
        <name>L-histidine</name>
        <dbReference type="ChEBI" id="CHEBI:57595"/>
    </ligand>
</feature>
<evidence type="ECO:0000256" key="5">
    <source>
        <dbReference type="ARBA" id="ARBA00022598"/>
    </source>
</evidence>
<keyword evidence="7 11" id="KW-0067">ATP-binding</keyword>
<dbReference type="InterPro" id="IPR004154">
    <property type="entry name" value="Anticodon-bd"/>
</dbReference>
<dbReference type="NCBIfam" id="TIGR00442">
    <property type="entry name" value="hisS"/>
    <property type="match status" value="1"/>
</dbReference>
<dbReference type="GO" id="GO:0006427">
    <property type="term" value="P:histidyl-tRNA aminoacylation"/>
    <property type="evidence" value="ECO:0007669"/>
    <property type="project" value="UniProtKB-UniRule"/>
</dbReference>
<evidence type="ECO:0000256" key="12">
    <source>
        <dbReference type="PIRSR" id="PIRSR001549-1"/>
    </source>
</evidence>
<evidence type="ECO:0000256" key="6">
    <source>
        <dbReference type="ARBA" id="ARBA00022741"/>
    </source>
</evidence>
<dbReference type="KEGG" id="faf:OE104_02745"/>
<reference evidence="14" key="1">
    <citation type="submission" date="2022-09" db="EMBL/GenBank/DDBJ databases">
        <title>Complete Genomes of Fervidibacillus albus and Fervidibacillus halotolerans isolated from tidal flat sediments.</title>
        <authorList>
            <person name="Kwon K.K."/>
            <person name="Yang S.-H."/>
            <person name="Park M.J."/>
            <person name="Oh H.-M."/>
        </authorList>
    </citation>
    <scope>NUCLEOTIDE SEQUENCE</scope>
    <source>
        <strain evidence="14">MEBiC13591</strain>
    </source>
</reference>
<dbReference type="HAMAP" id="MF_00127">
    <property type="entry name" value="His_tRNA_synth"/>
    <property type="match status" value="1"/>
</dbReference>
<dbReference type="CDD" id="cd00859">
    <property type="entry name" value="HisRS_anticodon"/>
    <property type="match status" value="1"/>
</dbReference>
<dbReference type="InterPro" id="IPR041715">
    <property type="entry name" value="HisRS-like_core"/>
</dbReference>
<protein>
    <recommendedName>
        <fullName evidence="11">Histidine--tRNA ligase</fullName>
        <ecNumber evidence="11">6.1.1.21</ecNumber>
    </recommendedName>
    <alternativeName>
        <fullName evidence="11">Histidyl-tRNA synthetase</fullName>
        <shortName evidence="11">HisRS</shortName>
    </alternativeName>
</protein>
<feature type="binding site" evidence="12">
    <location>
        <position position="131"/>
    </location>
    <ligand>
        <name>L-histidine</name>
        <dbReference type="ChEBI" id="CHEBI:57595"/>
    </ligand>
</feature>
<evidence type="ECO:0000256" key="9">
    <source>
        <dbReference type="ARBA" id="ARBA00023146"/>
    </source>
</evidence>
<dbReference type="InterPro" id="IPR015807">
    <property type="entry name" value="His-tRNA-ligase"/>
</dbReference>
<keyword evidence="4 11" id="KW-0963">Cytoplasm</keyword>
<accession>A0A9E8RV38</accession>
<keyword evidence="8 11" id="KW-0648">Protein biosynthesis</keyword>
<evidence type="ECO:0000259" key="13">
    <source>
        <dbReference type="PROSITE" id="PS50862"/>
    </source>
</evidence>
<dbReference type="GO" id="GO:0005524">
    <property type="term" value="F:ATP binding"/>
    <property type="evidence" value="ECO:0007669"/>
    <property type="project" value="UniProtKB-UniRule"/>
</dbReference>
<dbReference type="SUPFAM" id="SSF55681">
    <property type="entry name" value="Class II aaRS and biotin synthetases"/>
    <property type="match status" value="1"/>
</dbReference>
<evidence type="ECO:0000313" key="15">
    <source>
        <dbReference type="Proteomes" id="UP001164718"/>
    </source>
</evidence>
<comment type="subunit">
    <text evidence="3 11">Homodimer.</text>
</comment>
<gene>
    <name evidence="11 14" type="primary">hisS</name>
    <name evidence="14" type="ORF">OE104_02745</name>
</gene>
<keyword evidence="6 11" id="KW-0547">Nucleotide-binding</keyword>
<dbReference type="RefSeq" id="WP_275418060.1">
    <property type="nucleotide sequence ID" value="NZ_CP106878.1"/>
</dbReference>
<dbReference type="GO" id="GO:0140096">
    <property type="term" value="F:catalytic activity, acting on a protein"/>
    <property type="evidence" value="ECO:0007669"/>
    <property type="project" value="UniProtKB-ARBA"/>
</dbReference>
<evidence type="ECO:0000256" key="11">
    <source>
        <dbReference type="HAMAP-Rule" id="MF_00127"/>
    </source>
</evidence>
<dbReference type="InterPro" id="IPR004516">
    <property type="entry name" value="HisRS/HisZ"/>
</dbReference>
<dbReference type="InterPro" id="IPR036621">
    <property type="entry name" value="Anticodon-bd_dom_sf"/>
</dbReference>
<feature type="binding site" evidence="12">
    <location>
        <position position="258"/>
    </location>
    <ligand>
        <name>L-histidine</name>
        <dbReference type="ChEBI" id="CHEBI:57595"/>
    </ligand>
</feature>
<keyword evidence="15" id="KW-1185">Reference proteome</keyword>
<dbReference type="Gene3D" id="3.30.930.10">
    <property type="entry name" value="Bira Bifunctional Protein, Domain 2"/>
    <property type="match status" value="1"/>
</dbReference>
<dbReference type="AlphaFoldDB" id="A0A9E8RV38"/>
<dbReference type="GO" id="GO:0016740">
    <property type="term" value="F:transferase activity"/>
    <property type="evidence" value="ECO:0007669"/>
    <property type="project" value="UniProtKB-ARBA"/>
</dbReference>
<dbReference type="CDD" id="cd00773">
    <property type="entry name" value="HisRS-like_core"/>
    <property type="match status" value="1"/>
</dbReference>
<dbReference type="FunFam" id="3.30.930.10:FF:000005">
    <property type="entry name" value="Histidine--tRNA ligase"/>
    <property type="match status" value="1"/>
</dbReference>
<evidence type="ECO:0000256" key="8">
    <source>
        <dbReference type="ARBA" id="ARBA00022917"/>
    </source>
</evidence>
<dbReference type="GO" id="GO:0004821">
    <property type="term" value="F:histidine-tRNA ligase activity"/>
    <property type="evidence" value="ECO:0007669"/>
    <property type="project" value="UniProtKB-UniRule"/>
</dbReference>
<feature type="binding site" evidence="12">
    <location>
        <position position="127"/>
    </location>
    <ligand>
        <name>L-histidine</name>
        <dbReference type="ChEBI" id="CHEBI:57595"/>
    </ligand>
</feature>
<dbReference type="PANTHER" id="PTHR43707">
    <property type="entry name" value="HISTIDYL-TRNA SYNTHETASE"/>
    <property type="match status" value="1"/>
</dbReference>
<evidence type="ECO:0000256" key="4">
    <source>
        <dbReference type="ARBA" id="ARBA00022490"/>
    </source>
</evidence>
<comment type="similarity">
    <text evidence="2 11">Belongs to the class-II aminoacyl-tRNA synthetase family.</text>
</comment>
<keyword evidence="9 11" id="KW-0030">Aminoacyl-tRNA synthetase</keyword>
<dbReference type="Pfam" id="PF13393">
    <property type="entry name" value="tRNA-synt_His"/>
    <property type="match status" value="1"/>
</dbReference>
<evidence type="ECO:0000256" key="7">
    <source>
        <dbReference type="ARBA" id="ARBA00022840"/>
    </source>
</evidence>
<dbReference type="InterPro" id="IPR033656">
    <property type="entry name" value="HisRS_anticodon"/>
</dbReference>
<proteinExistence type="inferred from homology"/>
<dbReference type="SUPFAM" id="SSF52954">
    <property type="entry name" value="Class II aaRS ABD-related"/>
    <property type="match status" value="1"/>
</dbReference>
<sequence length="424" mass="48263">MKVKIPRGTQDILPKDVKTWQMIEEQIRQLMETFRYEEIRTPIFEHTEVFARGVGDTTDIVQKEMYSFQDRGGRDLTLRPEGTASVVRSFVENKLFSIPNQPTKLYYIGPMFRYERPQSGRYRQFVQFGVEVLGSSDPAIDVEVITLAMKIYQSIGLKNLKLVINSLGDQRSRTDHRQALIEHFRPHIHEFCTDCQHRLETNPLRILDCKVDANHPLMASAPSILDYLTDESKAYFEKVCRYLDRLQIPYTVDPTLVRGLDYYNHTTFEIMSSNEGFGAITSLCGGGRYNGLVEQFGGPETPGIGFALSIERMIAALEAEGIQLNAEDNLDVYLIALGDEARELSVVLLNEMREVGLRADRDYLDRKLKGQLKAADRLQAKQVVIIGEDEIAQGQAVVKNMETGEQTNVDLQKLTHYVKENVGM</sequence>
<dbReference type="GO" id="GO:0005737">
    <property type="term" value="C:cytoplasm"/>
    <property type="evidence" value="ECO:0007669"/>
    <property type="project" value="UniProtKB-SubCell"/>
</dbReference>
<dbReference type="EC" id="6.1.1.21" evidence="11"/>
<feature type="domain" description="Aminoacyl-transfer RNA synthetases class-II family profile" evidence="13">
    <location>
        <begin position="1"/>
        <end position="320"/>
    </location>
</feature>
<dbReference type="PIRSF" id="PIRSF001549">
    <property type="entry name" value="His-tRNA_synth"/>
    <property type="match status" value="1"/>
</dbReference>
<comment type="catalytic activity">
    <reaction evidence="10 11">
        <text>tRNA(His) + L-histidine + ATP = L-histidyl-tRNA(His) + AMP + diphosphate + H(+)</text>
        <dbReference type="Rhea" id="RHEA:17313"/>
        <dbReference type="Rhea" id="RHEA-COMP:9665"/>
        <dbReference type="Rhea" id="RHEA-COMP:9689"/>
        <dbReference type="ChEBI" id="CHEBI:15378"/>
        <dbReference type="ChEBI" id="CHEBI:30616"/>
        <dbReference type="ChEBI" id="CHEBI:33019"/>
        <dbReference type="ChEBI" id="CHEBI:57595"/>
        <dbReference type="ChEBI" id="CHEBI:78442"/>
        <dbReference type="ChEBI" id="CHEBI:78527"/>
        <dbReference type="ChEBI" id="CHEBI:456215"/>
        <dbReference type="EC" id="6.1.1.21"/>
    </reaction>
</comment>
<dbReference type="InterPro" id="IPR045864">
    <property type="entry name" value="aa-tRNA-synth_II/BPL/LPL"/>
</dbReference>
<dbReference type="Pfam" id="PF03129">
    <property type="entry name" value="HGTP_anticodon"/>
    <property type="match status" value="1"/>
</dbReference>
<feature type="binding site" evidence="12">
    <location>
        <position position="113"/>
    </location>
    <ligand>
        <name>L-histidine</name>
        <dbReference type="ChEBI" id="CHEBI:57595"/>
    </ligand>
</feature>
<evidence type="ECO:0000256" key="1">
    <source>
        <dbReference type="ARBA" id="ARBA00004496"/>
    </source>
</evidence>
<comment type="subcellular location">
    <subcellularLocation>
        <location evidence="1 11">Cytoplasm</location>
    </subcellularLocation>
</comment>
<name>A0A9E8RV38_9BACI</name>
<dbReference type="EMBL" id="CP106878">
    <property type="protein sequence ID" value="WAA10275.1"/>
    <property type="molecule type" value="Genomic_DNA"/>
</dbReference>
<organism evidence="14 15">
    <name type="scientific">Fervidibacillus albus</name>
    <dbReference type="NCBI Taxonomy" id="2980026"/>
    <lineage>
        <taxon>Bacteria</taxon>
        <taxon>Bacillati</taxon>
        <taxon>Bacillota</taxon>
        <taxon>Bacilli</taxon>
        <taxon>Bacillales</taxon>
        <taxon>Bacillaceae</taxon>
        <taxon>Fervidibacillus</taxon>
    </lineage>
</organism>
<keyword evidence="5 11" id="KW-0436">Ligase</keyword>
<evidence type="ECO:0000313" key="14">
    <source>
        <dbReference type="EMBL" id="WAA10275.1"/>
    </source>
</evidence>
<feature type="binding site" evidence="12">
    <location>
        <begin position="81"/>
        <end position="83"/>
    </location>
    <ligand>
        <name>L-histidine</name>
        <dbReference type="ChEBI" id="CHEBI:57595"/>
    </ligand>
</feature>